<name>A0A3M7RIT7_BRAPC</name>
<accession>A0A3M7RIT7</accession>
<dbReference type="EMBL" id="REGN01003275">
    <property type="protein sequence ID" value="RNA23506.1"/>
    <property type="molecule type" value="Genomic_DNA"/>
</dbReference>
<dbReference type="AlphaFoldDB" id="A0A3M7RIT7"/>
<organism evidence="1 2">
    <name type="scientific">Brachionus plicatilis</name>
    <name type="common">Marine rotifer</name>
    <name type="synonym">Brachionus muelleri</name>
    <dbReference type="NCBI Taxonomy" id="10195"/>
    <lineage>
        <taxon>Eukaryota</taxon>
        <taxon>Metazoa</taxon>
        <taxon>Spiralia</taxon>
        <taxon>Gnathifera</taxon>
        <taxon>Rotifera</taxon>
        <taxon>Eurotatoria</taxon>
        <taxon>Monogononta</taxon>
        <taxon>Pseudotrocha</taxon>
        <taxon>Ploima</taxon>
        <taxon>Brachionidae</taxon>
        <taxon>Brachionus</taxon>
    </lineage>
</organism>
<sequence length="61" mass="6981">SKTTCLDRRLESNQVRVESGRDSSGVEFVFIRSRTSLDLMIWSSQNSVFLTGDSFEMTVHH</sequence>
<protein>
    <submittedName>
        <fullName evidence="1">Uncharacterized protein</fullName>
    </submittedName>
</protein>
<evidence type="ECO:0000313" key="2">
    <source>
        <dbReference type="Proteomes" id="UP000276133"/>
    </source>
</evidence>
<dbReference type="Proteomes" id="UP000276133">
    <property type="component" value="Unassembled WGS sequence"/>
</dbReference>
<reference evidence="1 2" key="1">
    <citation type="journal article" date="2018" name="Sci. Rep.">
        <title>Genomic signatures of local adaptation to the degree of environmental predictability in rotifers.</title>
        <authorList>
            <person name="Franch-Gras L."/>
            <person name="Hahn C."/>
            <person name="Garcia-Roger E.M."/>
            <person name="Carmona M.J."/>
            <person name="Serra M."/>
            <person name="Gomez A."/>
        </authorList>
    </citation>
    <scope>NUCLEOTIDE SEQUENCE [LARGE SCALE GENOMIC DNA]</scope>
    <source>
        <strain evidence="1">HYR1</strain>
    </source>
</reference>
<evidence type="ECO:0000313" key="1">
    <source>
        <dbReference type="EMBL" id="RNA23506.1"/>
    </source>
</evidence>
<gene>
    <name evidence="1" type="ORF">BpHYR1_003005</name>
</gene>
<comment type="caution">
    <text evidence="1">The sequence shown here is derived from an EMBL/GenBank/DDBJ whole genome shotgun (WGS) entry which is preliminary data.</text>
</comment>
<proteinExistence type="predicted"/>
<keyword evidence="2" id="KW-1185">Reference proteome</keyword>
<feature type="non-terminal residue" evidence="1">
    <location>
        <position position="1"/>
    </location>
</feature>